<name>A0A016VNL0_9BILA</name>
<dbReference type="EMBL" id="JARK01001343">
    <property type="protein sequence ID" value="EYC28916.1"/>
    <property type="molecule type" value="Genomic_DNA"/>
</dbReference>
<comment type="caution">
    <text evidence="1">The sequence shown here is derived from an EMBL/GenBank/DDBJ whole genome shotgun (WGS) entry which is preliminary data.</text>
</comment>
<sequence length="67" mass="7781">MAKRRCATVTPRSDRRFSTSREQYCKVKEVFVKDRGSLHTVFELLTYCKPPRCADSGNVLKMSQYGF</sequence>
<reference evidence="2" key="1">
    <citation type="journal article" date="2015" name="Nat. Genet.">
        <title>The genome and transcriptome of the zoonotic hookworm Ancylostoma ceylanicum identify infection-specific gene families.</title>
        <authorList>
            <person name="Schwarz E.M."/>
            <person name="Hu Y."/>
            <person name="Antoshechkin I."/>
            <person name="Miller M.M."/>
            <person name="Sternberg P.W."/>
            <person name="Aroian R.V."/>
        </authorList>
    </citation>
    <scope>NUCLEOTIDE SEQUENCE</scope>
    <source>
        <strain evidence="2">HY135</strain>
    </source>
</reference>
<gene>
    <name evidence="1" type="primary">Acey_s0007.g3498</name>
    <name evidence="1" type="ORF">Y032_0007g3498</name>
</gene>
<evidence type="ECO:0000313" key="2">
    <source>
        <dbReference type="Proteomes" id="UP000024635"/>
    </source>
</evidence>
<dbReference type="Proteomes" id="UP000024635">
    <property type="component" value="Unassembled WGS sequence"/>
</dbReference>
<proteinExistence type="predicted"/>
<dbReference type="AlphaFoldDB" id="A0A016VNL0"/>
<protein>
    <submittedName>
        <fullName evidence="1">Uncharacterized protein</fullName>
    </submittedName>
</protein>
<evidence type="ECO:0000313" key="1">
    <source>
        <dbReference type="EMBL" id="EYC28916.1"/>
    </source>
</evidence>
<organism evidence="1 2">
    <name type="scientific">Ancylostoma ceylanicum</name>
    <dbReference type="NCBI Taxonomy" id="53326"/>
    <lineage>
        <taxon>Eukaryota</taxon>
        <taxon>Metazoa</taxon>
        <taxon>Ecdysozoa</taxon>
        <taxon>Nematoda</taxon>
        <taxon>Chromadorea</taxon>
        <taxon>Rhabditida</taxon>
        <taxon>Rhabditina</taxon>
        <taxon>Rhabditomorpha</taxon>
        <taxon>Strongyloidea</taxon>
        <taxon>Ancylostomatidae</taxon>
        <taxon>Ancylostomatinae</taxon>
        <taxon>Ancylostoma</taxon>
    </lineage>
</organism>
<accession>A0A016VNL0</accession>
<keyword evidence="2" id="KW-1185">Reference proteome</keyword>